<dbReference type="SMART" id="SM01321">
    <property type="entry name" value="Y1_Tnp"/>
    <property type="match status" value="1"/>
</dbReference>
<name>A0A7W4WFU2_9GAMM</name>
<dbReference type="PANTHER" id="PTHR34322:SF2">
    <property type="entry name" value="TRANSPOSASE IS200-LIKE DOMAIN-CONTAINING PROTEIN"/>
    <property type="match status" value="1"/>
</dbReference>
<dbReference type="Pfam" id="PF01797">
    <property type="entry name" value="Y1_Tnp"/>
    <property type="match status" value="1"/>
</dbReference>
<evidence type="ECO:0000313" key="4">
    <source>
        <dbReference type="Proteomes" id="UP000535937"/>
    </source>
</evidence>
<evidence type="ECO:0000259" key="2">
    <source>
        <dbReference type="SMART" id="SM01321"/>
    </source>
</evidence>
<feature type="region of interest" description="Disordered" evidence="1">
    <location>
        <begin position="212"/>
        <end position="231"/>
    </location>
</feature>
<dbReference type="GO" id="GO:0004803">
    <property type="term" value="F:transposase activity"/>
    <property type="evidence" value="ECO:0007669"/>
    <property type="project" value="InterPro"/>
</dbReference>
<comment type="caution">
    <text evidence="3">The sequence shown here is derived from an EMBL/GenBank/DDBJ whole genome shotgun (WGS) entry which is preliminary data.</text>
</comment>
<dbReference type="EMBL" id="JACHWZ010000031">
    <property type="protein sequence ID" value="MBB3063455.1"/>
    <property type="molecule type" value="Genomic_DNA"/>
</dbReference>
<dbReference type="InterPro" id="IPR002686">
    <property type="entry name" value="Transposase_17"/>
</dbReference>
<dbReference type="Proteomes" id="UP000535937">
    <property type="component" value="Unassembled WGS sequence"/>
</dbReference>
<dbReference type="SUPFAM" id="SSF143422">
    <property type="entry name" value="Transposase IS200-like"/>
    <property type="match status" value="1"/>
</dbReference>
<reference evidence="3 4" key="1">
    <citation type="submission" date="2020-08" db="EMBL/GenBank/DDBJ databases">
        <title>Genomic Encyclopedia of Type Strains, Phase III (KMG-III): the genomes of soil and plant-associated and newly described type strains.</title>
        <authorList>
            <person name="Whitman W."/>
        </authorList>
    </citation>
    <scope>NUCLEOTIDE SEQUENCE [LARGE SCALE GENOMIC DNA]</scope>
    <source>
        <strain evidence="3 4">CECT 8799</strain>
    </source>
</reference>
<dbReference type="InterPro" id="IPR010921">
    <property type="entry name" value="Trp_repressor/repl_initiator"/>
</dbReference>
<proteinExistence type="predicted"/>
<dbReference type="GO" id="GO:0043565">
    <property type="term" value="F:sequence-specific DNA binding"/>
    <property type="evidence" value="ECO:0007669"/>
    <property type="project" value="InterPro"/>
</dbReference>
<dbReference type="SUPFAM" id="SSF48295">
    <property type="entry name" value="TrpR-like"/>
    <property type="match status" value="1"/>
</dbReference>
<dbReference type="Gene3D" id="3.30.70.1290">
    <property type="entry name" value="Transposase IS200-like"/>
    <property type="match status" value="1"/>
</dbReference>
<dbReference type="RefSeq" id="WP_183463651.1">
    <property type="nucleotide sequence ID" value="NZ_JACHWZ010000031.1"/>
</dbReference>
<protein>
    <submittedName>
        <fullName evidence="3">REP element-mobilizing transposase RayT</fullName>
    </submittedName>
</protein>
<evidence type="ECO:0000256" key="1">
    <source>
        <dbReference type="SAM" id="MobiDB-lite"/>
    </source>
</evidence>
<feature type="domain" description="Transposase IS200-like" evidence="2">
    <location>
        <begin position="9"/>
        <end position="123"/>
    </location>
</feature>
<dbReference type="GO" id="GO:0006313">
    <property type="term" value="P:DNA transposition"/>
    <property type="evidence" value="ECO:0007669"/>
    <property type="project" value="InterPro"/>
</dbReference>
<sequence length="282" mass="32372">MTRPLRIEFAGALYHVTARGNARQDIYLEDADKVGFLELVGKACERYDWLCHAYCLMSNHYHLLLETGTPSLSKGMKYINGTYTQQFNRRHRRVGHVFQGRFKGILVEAESYLLELARYIVLNPVRARMVRAAKDWPWSSYRATAGLAEPHPVLTTDWVLGNFGARRGRAQEGYRQFVQEGRGQPSPWELLKNQIYLGSDEFVEDMQCRMNPEQSLQDIPKPQKQSPPRPLEHYRKRYSERNEAMAKAYLSGHYTLAQVGAEFGVSYATVSRAVKSFEEGSA</sequence>
<dbReference type="PANTHER" id="PTHR34322">
    <property type="entry name" value="TRANSPOSASE, Y1_TNP DOMAIN-CONTAINING"/>
    <property type="match status" value="1"/>
</dbReference>
<dbReference type="AlphaFoldDB" id="A0A7W4WFU2"/>
<dbReference type="InterPro" id="IPR036515">
    <property type="entry name" value="Transposase_17_sf"/>
</dbReference>
<accession>A0A7W4WFU2</accession>
<gene>
    <name evidence="3" type="ORF">FHS09_004313</name>
</gene>
<keyword evidence="4" id="KW-1185">Reference proteome</keyword>
<evidence type="ECO:0000313" key="3">
    <source>
        <dbReference type="EMBL" id="MBB3063455.1"/>
    </source>
</evidence>
<organism evidence="3 4">
    <name type="scientific">Microbulbifer rhizosphaerae</name>
    <dbReference type="NCBI Taxonomy" id="1562603"/>
    <lineage>
        <taxon>Bacteria</taxon>
        <taxon>Pseudomonadati</taxon>
        <taxon>Pseudomonadota</taxon>
        <taxon>Gammaproteobacteria</taxon>
        <taxon>Cellvibrionales</taxon>
        <taxon>Microbulbiferaceae</taxon>
        <taxon>Microbulbifer</taxon>
    </lineage>
</organism>